<dbReference type="PROSITE" id="PS00028">
    <property type="entry name" value="ZINC_FINGER_C2H2_1"/>
    <property type="match status" value="2"/>
</dbReference>
<dbReference type="Proteomes" id="UP000054248">
    <property type="component" value="Unassembled WGS sequence"/>
</dbReference>
<feature type="compositionally biased region" description="Low complexity" evidence="10">
    <location>
        <begin position="413"/>
        <end position="428"/>
    </location>
</feature>
<dbReference type="SUPFAM" id="SSF57667">
    <property type="entry name" value="beta-beta-alpha zinc fingers"/>
    <property type="match status" value="1"/>
</dbReference>
<feature type="region of interest" description="Disordered" evidence="10">
    <location>
        <begin position="1"/>
        <end position="60"/>
    </location>
</feature>
<dbReference type="PANTHER" id="PTHR47427">
    <property type="entry name" value="PROTEIN STE12"/>
    <property type="match status" value="1"/>
</dbReference>
<evidence type="ECO:0000256" key="3">
    <source>
        <dbReference type="ARBA" id="ARBA00022771"/>
    </source>
</evidence>
<feature type="compositionally biased region" description="Basic and acidic residues" evidence="10">
    <location>
        <begin position="771"/>
        <end position="784"/>
    </location>
</feature>
<evidence type="ECO:0000256" key="5">
    <source>
        <dbReference type="ARBA" id="ARBA00023015"/>
    </source>
</evidence>
<dbReference type="FunFam" id="3.30.160.60:FF:002343">
    <property type="entry name" value="Zinc finger protein 33A"/>
    <property type="match status" value="1"/>
</dbReference>
<dbReference type="PROSITE" id="PS50157">
    <property type="entry name" value="ZINC_FINGER_C2H2_2"/>
    <property type="match status" value="2"/>
</dbReference>
<protein>
    <recommendedName>
        <fullName evidence="11">C2H2-type domain-containing protein</fullName>
    </recommendedName>
</protein>
<feature type="region of interest" description="Disordered" evidence="10">
    <location>
        <begin position="539"/>
        <end position="567"/>
    </location>
</feature>
<dbReference type="Pfam" id="PF00096">
    <property type="entry name" value="zf-C2H2"/>
    <property type="match status" value="2"/>
</dbReference>
<dbReference type="Pfam" id="PF02200">
    <property type="entry name" value="STE"/>
    <property type="match status" value="1"/>
</dbReference>
<proteinExistence type="inferred from homology"/>
<dbReference type="GO" id="GO:1990527">
    <property type="term" value="C:Tec1p-Ste12p-Dig1p complex"/>
    <property type="evidence" value="ECO:0007669"/>
    <property type="project" value="TreeGrafter"/>
</dbReference>
<dbReference type="HOGENOM" id="CLU_004873_0_0_1"/>
<name>A0A0C3QF48_9AGAM</name>
<feature type="compositionally biased region" description="Polar residues" evidence="10">
    <location>
        <begin position="50"/>
        <end position="60"/>
    </location>
</feature>
<dbReference type="STRING" id="1051891.A0A0C3QF48"/>
<evidence type="ECO:0000313" key="13">
    <source>
        <dbReference type="Proteomes" id="UP000054248"/>
    </source>
</evidence>
<dbReference type="PANTHER" id="PTHR47427:SF1">
    <property type="entry name" value="PROTEIN STE12"/>
    <property type="match status" value="1"/>
</dbReference>
<reference evidence="12 13" key="1">
    <citation type="submission" date="2014-04" db="EMBL/GenBank/DDBJ databases">
        <authorList>
            <consortium name="DOE Joint Genome Institute"/>
            <person name="Kuo A."/>
            <person name="Girlanda M."/>
            <person name="Perotto S."/>
            <person name="Kohler A."/>
            <person name="Nagy L.G."/>
            <person name="Floudas D."/>
            <person name="Copeland A."/>
            <person name="Barry K.W."/>
            <person name="Cichocki N."/>
            <person name="Veneault-Fourrey C."/>
            <person name="LaButti K."/>
            <person name="Lindquist E.A."/>
            <person name="Lipzen A."/>
            <person name="Lundell T."/>
            <person name="Morin E."/>
            <person name="Murat C."/>
            <person name="Sun H."/>
            <person name="Tunlid A."/>
            <person name="Henrissat B."/>
            <person name="Grigoriev I.V."/>
            <person name="Hibbett D.S."/>
            <person name="Martin F."/>
            <person name="Nordberg H.P."/>
            <person name="Cantor M.N."/>
            <person name="Hua S.X."/>
        </authorList>
    </citation>
    <scope>NUCLEOTIDE SEQUENCE [LARGE SCALE GENOMIC DNA]</scope>
    <source>
        <strain evidence="12 13">MUT 4182</strain>
    </source>
</reference>
<keyword evidence="5" id="KW-0805">Transcription regulation</keyword>
<keyword evidence="4" id="KW-0862">Zinc</keyword>
<dbReference type="SMART" id="SM00424">
    <property type="entry name" value="STE"/>
    <property type="match status" value="1"/>
</dbReference>
<evidence type="ECO:0000256" key="8">
    <source>
        <dbReference type="ARBA" id="ARBA00024345"/>
    </source>
</evidence>
<feature type="compositionally biased region" description="Basic residues" evidence="10">
    <location>
        <begin position="545"/>
        <end position="554"/>
    </location>
</feature>
<dbReference type="AlphaFoldDB" id="A0A0C3QF48"/>
<sequence length="1210" mass="128936">MDHHNALEVQHPPQPHHFQSYAPQASSSFHEYMPPAAHHPHHQFDHAHSSQEFGSSGPRSLNQHEEEMLAHLDRLKFFLATAPSRWAASAASSSASDPHFSYQDPSSSGNNVPPVPHPALNRFLLPTGEYVSCVLWNGLYHITGTDIVRALVFRFDAFGRPVRNMKKFEEGVFSDLRNLKPGTDACLEEPKTRFRVDKKKADLTHSSPLWLRWALAVRIPISNLRFSVPHDRLFLDALERDLKREKMGQEPTTVIVGEPARSFTYDPKRTLFEQFSKARGGIEGEGELERAVREIGDGPAAAAGAGADNGPTPPFTKPSTSHEMERRVAAAAQARSPGGSDNDDQHYAHPHQQHPSRPLPQQHPSSDSFGGPGADKASPDQVKGPGGPGTPFFSMFSLFEGSPTYKQRRKKAAPTTGTTGPSSSLAGSKHPTSGLATADVITGSHLDTDESSLPLTDSYGNDVGYGDVYESSSGVQHSQGYMSEVGTTADQYTPPQQYPANSYGLAASTSHGSATGAHVGLGLGLATTAGDYRHSSPFAPQPVAHHLHPQHHMSRAASQVHHLSPSPVPLGLGPSPEIITSTGVPMQQQHFMTGNGTMSPMHNIGHTAQSPAPPHPNHGMVSASPGMAGGVGHFSQSPAPHLEHPGVAYVRHAASSPAPMHDHYGANSALPSSTFSPSTPMNIQSNSLPVSASPLSLGTPSALGAGLPGSTPVPKSKQFPCPLFSCGKKFKRMEHLKRHLRTHTMERPFACDKCGKKFSRSDNLTQHLRTHSKDPGDVGIKDDFEGSGGENEGSGGDESDGMGLGEIDLEQDELVGGVMGGRRVSMPIFDGTGHVHNSPTQFVNTLPTGSPYGTVDTWAGPTSHAQTGEYMPPHSQSLPVGIPSHGDSRASFGSVHGVEGSPLQYGSPQQVPASLLATHEQHTLQNHAQQLLSRSNRPRPMHTVTSDGYSVPYNRGASLQPPTMPSYRNRADFASFGDLSSSGQSAKAAYENLGLLPGYAQSTSFQAGVGPIRRHRSATPTIRPGSLPQYGSPNGSLFALRAVERQAPHGYHPYLHRPSRSRDFSTTSSLGMDATEIQDEAGQAVHAAAGGYGGVLDSSSLADGSVNAQVGGTADFYSVPSVDSVGVVDNASLYALDGSGLGAAEGSPSGFLGTPDAQQIGLRWVTPSLFKPCLALSIPKRKLRPSFDKLIWALITDARIARKRDETLEG</sequence>
<accession>A0A0C3QF48</accession>
<dbReference type="OrthoDB" id="1095242at2759"/>
<evidence type="ECO:0000256" key="7">
    <source>
        <dbReference type="ARBA" id="ARBA00023242"/>
    </source>
</evidence>
<feature type="region of interest" description="Disordered" evidence="10">
    <location>
        <begin position="931"/>
        <end position="963"/>
    </location>
</feature>
<evidence type="ECO:0000256" key="10">
    <source>
        <dbReference type="SAM" id="MobiDB-lite"/>
    </source>
</evidence>
<dbReference type="GO" id="GO:0003700">
    <property type="term" value="F:DNA-binding transcription factor activity"/>
    <property type="evidence" value="ECO:0007669"/>
    <property type="project" value="InterPro"/>
</dbReference>
<keyword evidence="7" id="KW-0539">Nucleus</keyword>
<dbReference type="InterPro" id="IPR003120">
    <property type="entry name" value="Ste12"/>
</dbReference>
<evidence type="ECO:0000256" key="6">
    <source>
        <dbReference type="ARBA" id="ARBA00023163"/>
    </source>
</evidence>
<dbReference type="Gene3D" id="3.30.160.60">
    <property type="entry name" value="Classic Zinc Finger"/>
    <property type="match status" value="2"/>
</dbReference>
<dbReference type="EMBL" id="KN823076">
    <property type="protein sequence ID" value="KIO23799.1"/>
    <property type="molecule type" value="Genomic_DNA"/>
</dbReference>
<keyword evidence="13" id="KW-1185">Reference proteome</keyword>
<dbReference type="SMART" id="SM00355">
    <property type="entry name" value="ZnF_C2H2"/>
    <property type="match status" value="2"/>
</dbReference>
<evidence type="ECO:0000256" key="4">
    <source>
        <dbReference type="ARBA" id="ARBA00022833"/>
    </source>
</evidence>
<evidence type="ECO:0000256" key="9">
    <source>
        <dbReference type="PROSITE-ProRule" id="PRU00042"/>
    </source>
</evidence>
<evidence type="ECO:0000259" key="11">
    <source>
        <dbReference type="PROSITE" id="PS50157"/>
    </source>
</evidence>
<dbReference type="InterPro" id="IPR013087">
    <property type="entry name" value="Znf_C2H2_type"/>
</dbReference>
<feature type="region of interest" description="Disordered" evidence="10">
    <location>
        <begin position="299"/>
        <end position="435"/>
    </location>
</feature>
<keyword evidence="3 9" id="KW-0863">Zinc-finger</keyword>
<keyword evidence="6" id="KW-0804">Transcription</keyword>
<feature type="compositionally biased region" description="Low complexity" evidence="10">
    <location>
        <begin position="299"/>
        <end position="310"/>
    </location>
</feature>
<feature type="domain" description="C2H2-type" evidence="11">
    <location>
        <begin position="719"/>
        <end position="748"/>
    </location>
</feature>
<feature type="domain" description="C2H2-type" evidence="11">
    <location>
        <begin position="749"/>
        <end position="776"/>
    </location>
</feature>
<keyword evidence="2" id="KW-0479">Metal-binding</keyword>
<dbReference type="GO" id="GO:0008270">
    <property type="term" value="F:zinc ion binding"/>
    <property type="evidence" value="ECO:0007669"/>
    <property type="project" value="UniProtKB-KW"/>
</dbReference>
<dbReference type="GO" id="GO:0005634">
    <property type="term" value="C:nucleus"/>
    <property type="evidence" value="ECO:0007669"/>
    <property type="project" value="UniProtKB-SubCell"/>
</dbReference>
<gene>
    <name evidence="12" type="ORF">M407DRAFT_9267</name>
</gene>
<feature type="region of interest" description="Disordered" evidence="10">
    <location>
        <begin position="765"/>
        <end position="804"/>
    </location>
</feature>
<feature type="region of interest" description="Disordered" evidence="10">
    <location>
        <begin position="882"/>
        <end position="902"/>
    </location>
</feature>
<evidence type="ECO:0000256" key="1">
    <source>
        <dbReference type="ARBA" id="ARBA00004123"/>
    </source>
</evidence>
<dbReference type="GO" id="GO:1990526">
    <property type="term" value="C:Ste12p-Dig1p-Dig2p complex"/>
    <property type="evidence" value="ECO:0007669"/>
    <property type="project" value="TreeGrafter"/>
</dbReference>
<evidence type="ECO:0000256" key="2">
    <source>
        <dbReference type="ARBA" id="ARBA00022723"/>
    </source>
</evidence>
<organism evidence="12 13">
    <name type="scientific">Tulasnella calospora MUT 4182</name>
    <dbReference type="NCBI Taxonomy" id="1051891"/>
    <lineage>
        <taxon>Eukaryota</taxon>
        <taxon>Fungi</taxon>
        <taxon>Dikarya</taxon>
        <taxon>Basidiomycota</taxon>
        <taxon>Agaricomycotina</taxon>
        <taxon>Agaricomycetes</taxon>
        <taxon>Cantharellales</taxon>
        <taxon>Tulasnellaceae</taxon>
        <taxon>Tulasnella</taxon>
    </lineage>
</organism>
<evidence type="ECO:0000313" key="12">
    <source>
        <dbReference type="EMBL" id="KIO23799.1"/>
    </source>
</evidence>
<dbReference type="InterPro" id="IPR036236">
    <property type="entry name" value="Znf_C2H2_sf"/>
</dbReference>
<comment type="subcellular location">
    <subcellularLocation>
        <location evidence="1">Nucleus</location>
    </subcellularLocation>
</comment>
<reference evidence="13" key="2">
    <citation type="submission" date="2015-01" db="EMBL/GenBank/DDBJ databases">
        <title>Evolutionary Origins and Diversification of the Mycorrhizal Mutualists.</title>
        <authorList>
            <consortium name="DOE Joint Genome Institute"/>
            <consortium name="Mycorrhizal Genomics Consortium"/>
            <person name="Kohler A."/>
            <person name="Kuo A."/>
            <person name="Nagy L.G."/>
            <person name="Floudas D."/>
            <person name="Copeland A."/>
            <person name="Barry K.W."/>
            <person name="Cichocki N."/>
            <person name="Veneault-Fourrey C."/>
            <person name="LaButti K."/>
            <person name="Lindquist E.A."/>
            <person name="Lipzen A."/>
            <person name="Lundell T."/>
            <person name="Morin E."/>
            <person name="Murat C."/>
            <person name="Riley R."/>
            <person name="Ohm R."/>
            <person name="Sun H."/>
            <person name="Tunlid A."/>
            <person name="Henrissat B."/>
            <person name="Grigoriev I.V."/>
            <person name="Hibbett D.S."/>
            <person name="Martin F."/>
        </authorList>
    </citation>
    <scope>NUCLEOTIDE SEQUENCE [LARGE SCALE GENOMIC DNA]</scope>
    <source>
        <strain evidence="13">MUT 4182</strain>
    </source>
</reference>
<dbReference type="InterPro" id="IPR052127">
    <property type="entry name" value="STE12_transcription_factor"/>
</dbReference>
<comment type="similarity">
    <text evidence="8">Belongs to the STE12 transcription factor family.</text>
</comment>